<dbReference type="Proteomes" id="UP000033423">
    <property type="component" value="Unassembled WGS sequence"/>
</dbReference>
<evidence type="ECO:0000313" key="2">
    <source>
        <dbReference type="Proteomes" id="UP000033423"/>
    </source>
</evidence>
<gene>
    <name evidence="1" type="ORF">MBAV_001129</name>
</gene>
<comment type="caution">
    <text evidence="1">The sequence shown here is derived from an EMBL/GenBank/DDBJ whole genome shotgun (WGS) entry which is preliminary data.</text>
</comment>
<name>A0A0F3GXG7_9BACT</name>
<protein>
    <submittedName>
        <fullName evidence="1">Uncharacterized protein</fullName>
    </submittedName>
</protein>
<keyword evidence="2" id="KW-1185">Reference proteome</keyword>
<proteinExistence type="predicted"/>
<evidence type="ECO:0000313" key="1">
    <source>
        <dbReference type="EMBL" id="KJU86679.1"/>
    </source>
</evidence>
<dbReference type="EMBL" id="LACI01000497">
    <property type="protein sequence ID" value="KJU86679.1"/>
    <property type="molecule type" value="Genomic_DNA"/>
</dbReference>
<dbReference type="AlphaFoldDB" id="A0A0F3GXG7"/>
<organism evidence="1 2">
    <name type="scientific">Candidatus Magnetobacterium bavaricum</name>
    <dbReference type="NCBI Taxonomy" id="29290"/>
    <lineage>
        <taxon>Bacteria</taxon>
        <taxon>Pseudomonadati</taxon>
        <taxon>Nitrospirota</taxon>
        <taxon>Thermodesulfovibrionia</taxon>
        <taxon>Thermodesulfovibrionales</taxon>
        <taxon>Candidatus Magnetobacteriaceae</taxon>
        <taxon>Candidatus Magnetobacterium</taxon>
    </lineage>
</organism>
<sequence>MSMEFFLTRPIRRTRPMKLNMLSVLPVNNSAPNAPINDSGIARSTVTGWIKLSNCAASIM</sequence>
<reference evidence="1 2" key="1">
    <citation type="submission" date="2015-02" db="EMBL/GenBank/DDBJ databases">
        <title>Single-cell genomics of uncultivated deep-branching MTB reveals a conserved set of magnetosome genes.</title>
        <authorList>
            <person name="Kolinko S."/>
            <person name="Richter M."/>
            <person name="Glockner F.O."/>
            <person name="Brachmann A."/>
            <person name="Schuler D."/>
        </authorList>
    </citation>
    <scope>NUCLEOTIDE SEQUENCE [LARGE SCALE GENOMIC DNA]</scope>
    <source>
        <strain evidence="1">TM-1</strain>
    </source>
</reference>
<accession>A0A0F3GXG7</accession>